<comment type="subcellular location">
    <subcellularLocation>
        <location evidence="1">Cytoplasm</location>
        <location evidence="1">P-body</location>
    </subcellularLocation>
</comment>
<dbReference type="InterPro" id="IPR049077">
    <property type="entry name" value="MOV-10_Ig-like"/>
</dbReference>
<dbReference type="CDD" id="cd18038">
    <property type="entry name" value="DEXXQc_Helz-like"/>
    <property type="match status" value="1"/>
</dbReference>
<evidence type="ECO:0000259" key="19">
    <source>
        <dbReference type="Pfam" id="PF21634"/>
    </source>
</evidence>
<accession>A0ABD1KVQ2</accession>
<dbReference type="PANTHER" id="PTHR45418">
    <property type="entry name" value="CANCER/TESTIS ANTIGEN 55"/>
    <property type="match status" value="1"/>
</dbReference>
<dbReference type="GO" id="GO:0003723">
    <property type="term" value="F:RNA binding"/>
    <property type="evidence" value="ECO:0007669"/>
    <property type="project" value="UniProtKB-KW"/>
</dbReference>
<feature type="region of interest" description="Disordered" evidence="14">
    <location>
        <begin position="84"/>
        <end position="110"/>
    </location>
</feature>
<evidence type="ECO:0000256" key="7">
    <source>
        <dbReference type="ARBA" id="ARBA00022806"/>
    </source>
</evidence>
<evidence type="ECO:0000256" key="14">
    <source>
        <dbReference type="SAM" id="MobiDB-lite"/>
    </source>
</evidence>
<evidence type="ECO:0000259" key="16">
    <source>
        <dbReference type="Pfam" id="PF13087"/>
    </source>
</evidence>
<dbReference type="InterPro" id="IPR049075">
    <property type="entry name" value="MOV-10_N"/>
</dbReference>
<feature type="domain" description="Helicase MOV-10-like beta-barrel" evidence="19">
    <location>
        <begin position="373"/>
        <end position="460"/>
    </location>
</feature>
<feature type="domain" description="Helicase MOV-10 Ig-like" evidence="18">
    <location>
        <begin position="134"/>
        <end position="256"/>
    </location>
</feature>
<dbReference type="EC" id="3.6.4.13" evidence="3"/>
<dbReference type="InterPro" id="IPR041677">
    <property type="entry name" value="DNA2/NAM7_AAA_11"/>
</dbReference>
<evidence type="ECO:0000256" key="9">
    <source>
        <dbReference type="ARBA" id="ARBA00022884"/>
    </source>
</evidence>
<sequence>MPRRTLAENRQAGLDFIEFLGETNRRSRRFPKVELKAIYDNEFRDREVRDASFSSILYALTQASKVRLIRGCVHINPRVRLLDQWRQPRNGPTLPPPPPANQVPAPGAPRELQSGVRARRNLAANILSRITSDRSEFLADRGGVRITSEQLGCDGRICVQVHGAEVYEVRLCVENTAEGSVVFTYYSLLHWMPCFHLEDQHRVTRASPLHLQPGEQYGVTLKFQSSQVGFYRATVVFEFRAPGVGSQPFHLVRFVEGVHSSPLLDALAPVAPYQPRTVQAVQSATHRVEDGLRPDSQVVQCLEWVLELKVYNIPDYISDLISYINHCGCASMNKVRDLKALLESQLSFGNYCERFQLMLQLEEAQMQLDIRAYDMEDAKMTRDTQNKRLLILKVPGVAENRPSVLRGDHLLVIKSKERHLQAVTKHRGYVHRVECEQVKLGFGQKLMSGFLDGMAFDVEFTVNRLPVRLQHRAVELAVQHDLRHLLFPTGSKVTTPAELPQLSLFDRKLECNPEQYSAVQSMVAGVCRPAPYLLFGPPGTGKTVTIVEAIKQLYSSPCCSHILACAPSNSAADLLCEKVLEHTDSHLIYRIYASSRDPRHIPPAVLECCNFDGEDIVFPCKEELMEYKILVTTVVTAGRLVSGGLPVGHFSHIFIDEAGHAPEPEVIIPVAGLLDPESGQLVLAGDPKQLGPILRSPIAKKHGLEVSLLERLMKHNPLYQKDESGRYNNRYVTKLLLNYRSHSSILKVPNELFYEGELIAHANEISTHMYCTWEHLPKKGFPVIFHGVLGKDEREANSPSFFNRSEVEVVVAYLRKLLLQPQGKKGLAHIAPKDIGIIAPYRKQVEKLRQAIEQHDKELKKIMGIKNLKVGSVEEFQGQERRVIIVTAVRSSGEHLTLDEKFNIGFLKNEKRFNVAMTRAKALLIVVGNPVILRTDPTWGRFLEYCTAESGYTGYDFSSTEGAEEVVARLQALNICQDPLVDTGESAVQQLLDPEWRNEQ</sequence>
<evidence type="ECO:0000256" key="1">
    <source>
        <dbReference type="ARBA" id="ARBA00004201"/>
    </source>
</evidence>
<evidence type="ECO:0000256" key="12">
    <source>
        <dbReference type="ARBA" id="ARBA00056357"/>
    </source>
</evidence>
<dbReference type="CDD" id="cd18808">
    <property type="entry name" value="SF1_C_Upf1"/>
    <property type="match status" value="1"/>
</dbReference>
<dbReference type="Pfam" id="PF21635">
    <property type="entry name" value="Mov-10_helical"/>
    <property type="match status" value="1"/>
</dbReference>
<evidence type="ECO:0000256" key="6">
    <source>
        <dbReference type="ARBA" id="ARBA00022801"/>
    </source>
</evidence>
<dbReference type="Pfam" id="PF13086">
    <property type="entry name" value="AAA_11"/>
    <property type="match status" value="2"/>
</dbReference>
<keyword evidence="5" id="KW-0547">Nucleotide-binding</keyword>
<dbReference type="InterPro" id="IPR047187">
    <property type="entry name" value="SF1_C_Upf1"/>
</dbReference>
<feature type="coiled-coil region" evidence="13">
    <location>
        <begin position="838"/>
        <end position="865"/>
    </location>
</feature>
<feature type="domain" description="DNA2/NAM7 helicase-like C-terminal" evidence="16">
    <location>
        <begin position="704"/>
        <end position="929"/>
    </location>
</feature>
<dbReference type="Pfam" id="PF21632">
    <property type="entry name" value="MOV-10_N"/>
    <property type="match status" value="1"/>
</dbReference>
<feature type="domain" description="Helicase MOV-10 helical" evidence="20">
    <location>
        <begin position="308"/>
        <end position="371"/>
    </location>
</feature>
<dbReference type="Proteomes" id="UP001591681">
    <property type="component" value="Unassembled WGS sequence"/>
</dbReference>
<organism evidence="21 22">
    <name type="scientific">Coilia grayii</name>
    <name type="common">Gray's grenadier anchovy</name>
    <dbReference type="NCBI Taxonomy" id="363190"/>
    <lineage>
        <taxon>Eukaryota</taxon>
        <taxon>Metazoa</taxon>
        <taxon>Chordata</taxon>
        <taxon>Craniata</taxon>
        <taxon>Vertebrata</taxon>
        <taxon>Euteleostomi</taxon>
        <taxon>Actinopterygii</taxon>
        <taxon>Neopterygii</taxon>
        <taxon>Teleostei</taxon>
        <taxon>Clupei</taxon>
        <taxon>Clupeiformes</taxon>
        <taxon>Clupeoidei</taxon>
        <taxon>Engraulidae</taxon>
        <taxon>Coilinae</taxon>
        <taxon>Coilia</taxon>
    </lineage>
</organism>
<keyword evidence="8" id="KW-0067">ATP-binding</keyword>
<protein>
    <recommendedName>
        <fullName evidence="3">RNA helicase</fullName>
        <ecNumber evidence="3">3.6.4.13</ecNumber>
    </recommendedName>
</protein>
<dbReference type="GO" id="GO:0003724">
    <property type="term" value="F:RNA helicase activity"/>
    <property type="evidence" value="ECO:0007669"/>
    <property type="project" value="UniProtKB-EC"/>
</dbReference>
<dbReference type="GO" id="GO:0005524">
    <property type="term" value="F:ATP binding"/>
    <property type="evidence" value="ECO:0007669"/>
    <property type="project" value="UniProtKB-KW"/>
</dbReference>
<dbReference type="SUPFAM" id="SSF52540">
    <property type="entry name" value="P-loop containing nucleoside triphosphate hydrolases"/>
    <property type="match status" value="1"/>
</dbReference>
<dbReference type="AlphaFoldDB" id="A0ABD1KVQ2"/>
<proteinExistence type="inferred from homology"/>
<reference evidence="21 22" key="1">
    <citation type="submission" date="2024-09" db="EMBL/GenBank/DDBJ databases">
        <title>A chromosome-level genome assembly of Gray's grenadier anchovy, Coilia grayii.</title>
        <authorList>
            <person name="Fu Z."/>
        </authorList>
    </citation>
    <scope>NUCLEOTIDE SEQUENCE [LARGE SCALE GENOMIC DNA]</scope>
    <source>
        <strain evidence="21">G4</strain>
        <tissue evidence="21">Muscle</tissue>
    </source>
</reference>
<evidence type="ECO:0000256" key="8">
    <source>
        <dbReference type="ARBA" id="ARBA00022840"/>
    </source>
</evidence>
<evidence type="ECO:0000256" key="5">
    <source>
        <dbReference type="ARBA" id="ARBA00022741"/>
    </source>
</evidence>
<feature type="domain" description="DNA2/NAM7 helicase helicase" evidence="15">
    <location>
        <begin position="512"/>
        <end position="602"/>
    </location>
</feature>
<dbReference type="InterPro" id="IPR049079">
    <property type="entry name" value="Mov-10_helical"/>
</dbReference>
<evidence type="ECO:0000259" key="15">
    <source>
        <dbReference type="Pfam" id="PF13086"/>
    </source>
</evidence>
<dbReference type="Gene3D" id="3.40.50.300">
    <property type="entry name" value="P-loop containing nucleotide triphosphate hydrolases"/>
    <property type="match status" value="2"/>
</dbReference>
<dbReference type="FunFam" id="3.40.50.300:FF:000608">
    <property type="entry name" value="Mov10 RISC complex RNA helicase"/>
    <property type="match status" value="1"/>
</dbReference>
<keyword evidence="10" id="KW-0943">RNA-mediated gene silencing</keyword>
<evidence type="ECO:0000259" key="20">
    <source>
        <dbReference type="Pfam" id="PF21635"/>
    </source>
</evidence>
<dbReference type="GO" id="GO:0016787">
    <property type="term" value="F:hydrolase activity"/>
    <property type="evidence" value="ECO:0007669"/>
    <property type="project" value="UniProtKB-KW"/>
</dbReference>
<dbReference type="Pfam" id="PF13087">
    <property type="entry name" value="AAA_12"/>
    <property type="match status" value="1"/>
</dbReference>
<dbReference type="InterPro" id="IPR027417">
    <property type="entry name" value="P-loop_NTPase"/>
</dbReference>
<evidence type="ECO:0000256" key="2">
    <source>
        <dbReference type="ARBA" id="ARBA00005601"/>
    </source>
</evidence>
<keyword evidence="22" id="KW-1185">Reference proteome</keyword>
<dbReference type="InterPro" id="IPR026122">
    <property type="entry name" value="MOV-10/SDE3_DEXXQ/H-box"/>
</dbReference>
<dbReference type="EMBL" id="JBHFQA010000001">
    <property type="protein sequence ID" value="KAL2103238.1"/>
    <property type="molecule type" value="Genomic_DNA"/>
</dbReference>
<evidence type="ECO:0000256" key="10">
    <source>
        <dbReference type="ARBA" id="ARBA00023158"/>
    </source>
</evidence>
<evidence type="ECO:0000256" key="11">
    <source>
        <dbReference type="ARBA" id="ARBA00047984"/>
    </source>
</evidence>
<gene>
    <name evidence="21" type="ORF">ACEWY4_000106</name>
</gene>
<dbReference type="FunFam" id="3.40.50.300:FF:001941">
    <property type="entry name" value="Mov10 RISC complex RNA helicase"/>
    <property type="match status" value="1"/>
</dbReference>
<evidence type="ECO:0000256" key="13">
    <source>
        <dbReference type="SAM" id="Coils"/>
    </source>
</evidence>
<feature type="domain" description="DNA2/NAM7 helicase helicase" evidence="15">
    <location>
        <begin position="622"/>
        <end position="696"/>
    </location>
</feature>
<evidence type="ECO:0000256" key="3">
    <source>
        <dbReference type="ARBA" id="ARBA00012552"/>
    </source>
</evidence>
<evidence type="ECO:0000259" key="18">
    <source>
        <dbReference type="Pfam" id="PF21633"/>
    </source>
</evidence>
<evidence type="ECO:0000313" key="21">
    <source>
        <dbReference type="EMBL" id="KAL2103238.1"/>
    </source>
</evidence>
<comment type="function">
    <text evidence="12">Probable RNA helicase. Required for RNA-mediated gene silencing by the RNA-induced silencing complex (RISC). Required for both miRNA-mediated translational repression and miRNA-mediated cleavage of complementary mRNAs by RISC.</text>
</comment>
<keyword evidence="7" id="KW-0347">Helicase</keyword>
<dbReference type="PANTHER" id="PTHR45418:SF1">
    <property type="entry name" value="CANCER_TESTIS ANTIGEN 55"/>
    <property type="match status" value="1"/>
</dbReference>
<dbReference type="GO" id="GO:0031047">
    <property type="term" value="P:regulatory ncRNA-mediated gene silencing"/>
    <property type="evidence" value="ECO:0007669"/>
    <property type="project" value="UniProtKB-KW"/>
</dbReference>
<evidence type="ECO:0000256" key="4">
    <source>
        <dbReference type="ARBA" id="ARBA00022490"/>
    </source>
</evidence>
<feature type="domain" description="Helicase MOV-10 N-terminal" evidence="17">
    <location>
        <begin position="10"/>
        <end position="74"/>
    </location>
</feature>
<keyword evidence="9" id="KW-0694">RNA-binding</keyword>
<comment type="similarity">
    <text evidence="2">Belongs to the DNA2/NAM7 helicase family. SDE3 subfamily.</text>
</comment>
<dbReference type="InterPro" id="IPR049080">
    <property type="entry name" value="MOV-10-like_beta-barrel"/>
</dbReference>
<keyword evidence="13" id="KW-0175">Coiled coil</keyword>
<keyword evidence="6" id="KW-0378">Hydrolase</keyword>
<name>A0ABD1KVQ2_9TELE</name>
<comment type="catalytic activity">
    <reaction evidence="11">
        <text>ATP + H2O = ADP + phosphate + H(+)</text>
        <dbReference type="Rhea" id="RHEA:13065"/>
        <dbReference type="ChEBI" id="CHEBI:15377"/>
        <dbReference type="ChEBI" id="CHEBI:15378"/>
        <dbReference type="ChEBI" id="CHEBI:30616"/>
        <dbReference type="ChEBI" id="CHEBI:43474"/>
        <dbReference type="ChEBI" id="CHEBI:456216"/>
        <dbReference type="EC" id="3.6.4.13"/>
    </reaction>
</comment>
<evidence type="ECO:0000259" key="17">
    <source>
        <dbReference type="Pfam" id="PF21632"/>
    </source>
</evidence>
<comment type="caution">
    <text evidence="21">The sequence shown here is derived from an EMBL/GenBank/DDBJ whole genome shotgun (WGS) entry which is preliminary data.</text>
</comment>
<keyword evidence="4" id="KW-0963">Cytoplasm</keyword>
<dbReference type="GO" id="GO:0000932">
    <property type="term" value="C:P-body"/>
    <property type="evidence" value="ECO:0007669"/>
    <property type="project" value="UniProtKB-SubCell"/>
</dbReference>
<dbReference type="Pfam" id="PF21634">
    <property type="entry name" value="MOV-10_beta-barrel"/>
    <property type="match status" value="1"/>
</dbReference>
<dbReference type="Pfam" id="PF21633">
    <property type="entry name" value="MOV-10_Ig-like"/>
    <property type="match status" value="1"/>
</dbReference>
<evidence type="ECO:0000313" key="22">
    <source>
        <dbReference type="Proteomes" id="UP001591681"/>
    </source>
</evidence>
<dbReference type="InterPro" id="IPR041679">
    <property type="entry name" value="DNA2/NAM7-like_C"/>
</dbReference>